<dbReference type="GO" id="GO:0005794">
    <property type="term" value="C:Golgi apparatus"/>
    <property type="evidence" value="ECO:0000318"/>
    <property type="project" value="GO_Central"/>
</dbReference>
<dbReference type="GO" id="GO:0005783">
    <property type="term" value="C:endoplasmic reticulum"/>
    <property type="evidence" value="ECO:0000318"/>
    <property type="project" value="GO_Central"/>
</dbReference>
<comment type="similarity">
    <text evidence="2 6">Belongs to the CDC50/LEM3 family.</text>
</comment>
<reference evidence="8" key="1">
    <citation type="submission" date="2006-10" db="EMBL/GenBank/DDBJ databases">
        <authorList>
            <person name="Amadeo P."/>
            <person name="Zhao Q."/>
            <person name="Wortman J."/>
            <person name="Fraser-Liggett C."/>
            <person name="Carlton J."/>
        </authorList>
    </citation>
    <scope>NUCLEOTIDE SEQUENCE</scope>
    <source>
        <strain evidence="8">G3</strain>
    </source>
</reference>
<sequence>MLSLDNFEQTVTLNQPLCQQQMRACRPNFIYYPTTFLLTFSVVHLVLSFFITGISFGWHQVMFRYDNVCKEGELCNISFNVAYKLKKPVYIYYQLDEYYQSHFRFRQSFNYYQLHGKNQTNLQSCHPRITYPGNNTQLAPCGLRAYYMFRDTFDIPNMTPMNTTLSWAHEKGNLYKNLSNAYTSEQRWMREIEPDEILSDRFEIWNRISPSPKVRKLYSVYNQSINEGNHTVQIKMLTPIKEYGKTRHFVLISQSKSGGRNFTLIGINCLICFVYVVAALASSIIQYRLRKDPARTLRRDSGFI</sequence>
<evidence type="ECO:0000313" key="8">
    <source>
        <dbReference type="EMBL" id="EAX97701.1"/>
    </source>
</evidence>
<organism evidence="8 9">
    <name type="scientific">Trichomonas vaginalis (strain ATCC PRA-98 / G3)</name>
    <dbReference type="NCBI Taxonomy" id="412133"/>
    <lineage>
        <taxon>Eukaryota</taxon>
        <taxon>Metamonada</taxon>
        <taxon>Parabasalia</taxon>
        <taxon>Trichomonadida</taxon>
        <taxon>Trichomonadidae</taxon>
        <taxon>Trichomonas</taxon>
    </lineage>
</organism>
<evidence type="ECO:0000313" key="9">
    <source>
        <dbReference type="Proteomes" id="UP000001542"/>
    </source>
</evidence>
<dbReference type="InParanoid" id="A2FBL5"/>
<dbReference type="RefSeq" id="XP_001310631.1">
    <property type="nucleotide sequence ID" value="XM_001310630.1"/>
</dbReference>
<feature type="transmembrane region" description="Helical" evidence="7">
    <location>
        <begin position="262"/>
        <end position="285"/>
    </location>
</feature>
<dbReference type="AlphaFoldDB" id="A2FBL5"/>
<evidence type="ECO:0000256" key="3">
    <source>
        <dbReference type="ARBA" id="ARBA00022692"/>
    </source>
</evidence>
<dbReference type="VEuPathDB" id="TrichDB:TVAG_280020"/>
<reference evidence="8" key="2">
    <citation type="journal article" date="2007" name="Science">
        <title>Draft genome sequence of the sexually transmitted pathogen Trichomonas vaginalis.</title>
        <authorList>
            <person name="Carlton J.M."/>
            <person name="Hirt R.P."/>
            <person name="Silva J.C."/>
            <person name="Delcher A.L."/>
            <person name="Schatz M."/>
            <person name="Zhao Q."/>
            <person name="Wortman J.R."/>
            <person name="Bidwell S.L."/>
            <person name="Alsmark U.C.M."/>
            <person name="Besteiro S."/>
            <person name="Sicheritz-Ponten T."/>
            <person name="Noel C.J."/>
            <person name="Dacks J.B."/>
            <person name="Foster P.G."/>
            <person name="Simillion C."/>
            <person name="Van de Peer Y."/>
            <person name="Miranda-Saavedra D."/>
            <person name="Barton G.J."/>
            <person name="Westrop G.D."/>
            <person name="Mueller S."/>
            <person name="Dessi D."/>
            <person name="Fiori P.L."/>
            <person name="Ren Q."/>
            <person name="Paulsen I."/>
            <person name="Zhang H."/>
            <person name="Bastida-Corcuera F.D."/>
            <person name="Simoes-Barbosa A."/>
            <person name="Brown M.T."/>
            <person name="Hayes R.D."/>
            <person name="Mukherjee M."/>
            <person name="Okumura C.Y."/>
            <person name="Schneider R."/>
            <person name="Smith A.J."/>
            <person name="Vanacova S."/>
            <person name="Villalvazo M."/>
            <person name="Haas B.J."/>
            <person name="Pertea M."/>
            <person name="Feldblyum T.V."/>
            <person name="Utterback T.R."/>
            <person name="Shu C.L."/>
            <person name="Osoegawa K."/>
            <person name="de Jong P.J."/>
            <person name="Hrdy I."/>
            <person name="Horvathova L."/>
            <person name="Zubacova Z."/>
            <person name="Dolezal P."/>
            <person name="Malik S.B."/>
            <person name="Logsdon J.M. Jr."/>
            <person name="Henze K."/>
            <person name="Gupta A."/>
            <person name="Wang C.C."/>
            <person name="Dunne R.L."/>
            <person name="Upcroft J.A."/>
            <person name="Upcroft P."/>
            <person name="White O."/>
            <person name="Salzberg S.L."/>
            <person name="Tang P."/>
            <person name="Chiu C.-H."/>
            <person name="Lee Y.-S."/>
            <person name="Embley T.M."/>
            <person name="Coombs G.H."/>
            <person name="Mottram J.C."/>
            <person name="Tachezy J."/>
            <person name="Fraser-Liggett C.M."/>
            <person name="Johnson P.J."/>
        </authorList>
    </citation>
    <scope>NUCLEOTIDE SEQUENCE [LARGE SCALE GENOMIC DNA]</scope>
    <source>
        <strain evidence="8">G3</strain>
    </source>
</reference>
<dbReference type="PANTHER" id="PTHR10926">
    <property type="entry name" value="CELL CYCLE CONTROL PROTEIN 50"/>
    <property type="match status" value="1"/>
</dbReference>
<dbReference type="STRING" id="5722.A2FBL5"/>
<dbReference type="PIRSF" id="PIRSF015840">
    <property type="entry name" value="DUF284_TM_euk"/>
    <property type="match status" value="1"/>
</dbReference>
<dbReference type="Proteomes" id="UP000001542">
    <property type="component" value="Unassembled WGS sequence"/>
</dbReference>
<dbReference type="GO" id="GO:0005886">
    <property type="term" value="C:plasma membrane"/>
    <property type="evidence" value="ECO:0000318"/>
    <property type="project" value="GO_Central"/>
</dbReference>
<accession>A2FBL5</accession>
<dbReference type="eggNOG" id="KOG2952">
    <property type="taxonomic scope" value="Eukaryota"/>
</dbReference>
<dbReference type="SMR" id="A2FBL5"/>
<dbReference type="PANTHER" id="PTHR10926:SF0">
    <property type="entry name" value="CDC50, ISOFORM A"/>
    <property type="match status" value="1"/>
</dbReference>
<evidence type="ECO:0000256" key="7">
    <source>
        <dbReference type="SAM" id="Phobius"/>
    </source>
</evidence>
<name>A2FBL5_TRIV3</name>
<comment type="subcellular location">
    <subcellularLocation>
        <location evidence="1">Membrane</location>
        <topology evidence="1">Multi-pass membrane protein</topology>
    </subcellularLocation>
</comment>
<dbReference type="VEuPathDB" id="TrichDB:TVAGG3_0809100"/>
<feature type="transmembrane region" description="Helical" evidence="7">
    <location>
        <begin position="29"/>
        <end position="58"/>
    </location>
</feature>
<keyword evidence="9" id="KW-1185">Reference proteome</keyword>
<dbReference type="InterPro" id="IPR005045">
    <property type="entry name" value="CDC50/LEM3_fam"/>
</dbReference>
<keyword evidence="5 6" id="KW-0472">Membrane</keyword>
<dbReference type="Pfam" id="PF03381">
    <property type="entry name" value="CDC50"/>
    <property type="match status" value="1"/>
</dbReference>
<evidence type="ECO:0000256" key="5">
    <source>
        <dbReference type="ARBA" id="ARBA00023136"/>
    </source>
</evidence>
<evidence type="ECO:0000256" key="4">
    <source>
        <dbReference type="ARBA" id="ARBA00022989"/>
    </source>
</evidence>
<dbReference type="EMBL" id="DS113704">
    <property type="protein sequence ID" value="EAX97701.1"/>
    <property type="molecule type" value="Genomic_DNA"/>
</dbReference>
<protein>
    <submittedName>
        <fullName evidence="8">Uncharacterized protein</fullName>
    </submittedName>
</protein>
<evidence type="ECO:0000256" key="1">
    <source>
        <dbReference type="ARBA" id="ARBA00004141"/>
    </source>
</evidence>
<gene>
    <name evidence="8" type="ORF">TVAG_280020</name>
</gene>
<dbReference type="OrthoDB" id="340608at2759"/>
<keyword evidence="4 7" id="KW-1133">Transmembrane helix</keyword>
<keyword evidence="3 7" id="KW-0812">Transmembrane</keyword>
<evidence type="ECO:0000256" key="6">
    <source>
        <dbReference type="PIRNR" id="PIRNR015840"/>
    </source>
</evidence>
<evidence type="ECO:0000256" key="2">
    <source>
        <dbReference type="ARBA" id="ARBA00009457"/>
    </source>
</evidence>
<proteinExistence type="inferred from homology"/>
<dbReference type="KEGG" id="tva:4755486"/>